<feature type="domain" description="DUF7730" evidence="2">
    <location>
        <begin position="64"/>
        <end position="218"/>
    </location>
</feature>
<feature type="region of interest" description="Disordered" evidence="1">
    <location>
        <begin position="1"/>
        <end position="40"/>
    </location>
</feature>
<feature type="compositionally biased region" description="Basic residues" evidence="1">
    <location>
        <begin position="1"/>
        <end position="15"/>
    </location>
</feature>
<comment type="caution">
    <text evidence="3">The sequence shown here is derived from an EMBL/GenBank/DDBJ whole genome shotgun (WGS) entry which is preliminary data.</text>
</comment>
<protein>
    <recommendedName>
        <fullName evidence="2">DUF7730 domain-containing protein</fullName>
    </recommendedName>
</protein>
<evidence type="ECO:0000259" key="2">
    <source>
        <dbReference type="Pfam" id="PF24864"/>
    </source>
</evidence>
<dbReference type="Pfam" id="PF24864">
    <property type="entry name" value="DUF7730"/>
    <property type="match status" value="1"/>
</dbReference>
<gene>
    <name evidence="3" type="ORF">B0H63DRAFT_489187</name>
</gene>
<accession>A0AAE0K2F8</accession>
<evidence type="ECO:0000313" key="4">
    <source>
        <dbReference type="Proteomes" id="UP001285441"/>
    </source>
</evidence>
<dbReference type="Proteomes" id="UP001285441">
    <property type="component" value="Unassembled WGS sequence"/>
</dbReference>
<evidence type="ECO:0000313" key="3">
    <source>
        <dbReference type="EMBL" id="KAK3368796.1"/>
    </source>
</evidence>
<proteinExistence type="predicted"/>
<reference evidence="3" key="1">
    <citation type="journal article" date="2023" name="Mol. Phylogenet. Evol.">
        <title>Genome-scale phylogeny and comparative genomics of the fungal order Sordariales.</title>
        <authorList>
            <person name="Hensen N."/>
            <person name="Bonometti L."/>
            <person name="Westerberg I."/>
            <person name="Brannstrom I.O."/>
            <person name="Guillou S."/>
            <person name="Cros-Aarteil S."/>
            <person name="Calhoun S."/>
            <person name="Haridas S."/>
            <person name="Kuo A."/>
            <person name="Mondo S."/>
            <person name="Pangilinan J."/>
            <person name="Riley R."/>
            <person name="LaButti K."/>
            <person name="Andreopoulos B."/>
            <person name="Lipzen A."/>
            <person name="Chen C."/>
            <person name="Yan M."/>
            <person name="Daum C."/>
            <person name="Ng V."/>
            <person name="Clum A."/>
            <person name="Steindorff A."/>
            <person name="Ohm R.A."/>
            <person name="Martin F."/>
            <person name="Silar P."/>
            <person name="Natvig D.O."/>
            <person name="Lalanne C."/>
            <person name="Gautier V."/>
            <person name="Ament-Velasquez S.L."/>
            <person name="Kruys A."/>
            <person name="Hutchinson M.I."/>
            <person name="Powell A.J."/>
            <person name="Barry K."/>
            <person name="Miller A.N."/>
            <person name="Grigoriev I.V."/>
            <person name="Debuchy R."/>
            <person name="Gladieux P."/>
            <person name="Hiltunen Thoren M."/>
            <person name="Johannesson H."/>
        </authorList>
    </citation>
    <scope>NUCLEOTIDE SEQUENCE</scope>
    <source>
        <strain evidence="3">CBS 232.78</strain>
    </source>
</reference>
<keyword evidence="4" id="KW-1185">Reference proteome</keyword>
<dbReference type="AlphaFoldDB" id="A0AAE0K2F8"/>
<sequence length="385" mass="43241">MDKFRRIINRTKHKPPKDDGDESGPEINTAPGAPHALDLLPSLPARRHPLTPDLPSAFSSPLTPLFTLPYELRHQIYLLVLGGTRTIHLDMRYSAATAARPHTTVGAFLHTRRWRWRVSTCHRDPSAQAAYDRCGEGGPPPTACALHDTPCTIGPDPLNMMLSCRRLYREVSAFLYGENTFHITTGVMILYTDRLLAPSLAAQIRSLVYGLSSQSVETYAREHLAIEPGWSAYRAILGAIPKAFPGLIKLELVALAAGRADVSWRYPDAPAWDRGGEHSEIHGVDGLKRALFRPMDDLVRAYRGQLRECAFVMEQVVFNSLVLNDLTEPTARTESRSDWVQFWRRLDSVACDLGENNVTAEEEEGYWVRRIVSRTEFWFNPAVPS</sequence>
<reference evidence="3" key="2">
    <citation type="submission" date="2023-06" db="EMBL/GenBank/DDBJ databases">
        <authorList>
            <consortium name="Lawrence Berkeley National Laboratory"/>
            <person name="Haridas S."/>
            <person name="Hensen N."/>
            <person name="Bonometti L."/>
            <person name="Westerberg I."/>
            <person name="Brannstrom I.O."/>
            <person name="Guillou S."/>
            <person name="Cros-Aarteil S."/>
            <person name="Calhoun S."/>
            <person name="Kuo A."/>
            <person name="Mondo S."/>
            <person name="Pangilinan J."/>
            <person name="Riley R."/>
            <person name="LaButti K."/>
            <person name="Andreopoulos B."/>
            <person name="Lipzen A."/>
            <person name="Chen C."/>
            <person name="Yanf M."/>
            <person name="Daum C."/>
            <person name="Ng V."/>
            <person name="Clum A."/>
            <person name="Steindorff A."/>
            <person name="Ohm R."/>
            <person name="Martin F."/>
            <person name="Silar P."/>
            <person name="Natvig D."/>
            <person name="Lalanne C."/>
            <person name="Gautier V."/>
            <person name="Ament-velasquez S.L."/>
            <person name="Kruys A."/>
            <person name="Hutchinson M.I."/>
            <person name="Powell A.J."/>
            <person name="Barry K."/>
            <person name="Miller A.N."/>
            <person name="Grigoriev I.V."/>
            <person name="Debuchy R."/>
            <person name="Gladieux P."/>
            <person name="Thoren M.H."/>
            <person name="Johannesson H."/>
        </authorList>
    </citation>
    <scope>NUCLEOTIDE SEQUENCE</scope>
    <source>
        <strain evidence="3">CBS 232.78</strain>
    </source>
</reference>
<dbReference type="InterPro" id="IPR056632">
    <property type="entry name" value="DUF7730"/>
</dbReference>
<name>A0AAE0K2F8_9PEZI</name>
<dbReference type="PANTHER" id="PTHR38790:SF4">
    <property type="entry name" value="2EXR DOMAIN-CONTAINING PROTEIN"/>
    <property type="match status" value="1"/>
</dbReference>
<dbReference type="EMBL" id="JAULSW010000010">
    <property type="protein sequence ID" value="KAK3368796.1"/>
    <property type="molecule type" value="Genomic_DNA"/>
</dbReference>
<organism evidence="3 4">
    <name type="scientific">Podospora didyma</name>
    <dbReference type="NCBI Taxonomy" id="330526"/>
    <lineage>
        <taxon>Eukaryota</taxon>
        <taxon>Fungi</taxon>
        <taxon>Dikarya</taxon>
        <taxon>Ascomycota</taxon>
        <taxon>Pezizomycotina</taxon>
        <taxon>Sordariomycetes</taxon>
        <taxon>Sordariomycetidae</taxon>
        <taxon>Sordariales</taxon>
        <taxon>Podosporaceae</taxon>
        <taxon>Podospora</taxon>
    </lineage>
</organism>
<evidence type="ECO:0000256" key="1">
    <source>
        <dbReference type="SAM" id="MobiDB-lite"/>
    </source>
</evidence>
<dbReference type="PANTHER" id="PTHR38790">
    <property type="entry name" value="2EXR DOMAIN-CONTAINING PROTEIN-RELATED"/>
    <property type="match status" value="1"/>
</dbReference>